<keyword evidence="1" id="KW-0472">Membrane</keyword>
<dbReference type="Gene3D" id="1.20.1250.20">
    <property type="entry name" value="MFS general substrate transporter like domains"/>
    <property type="match status" value="1"/>
</dbReference>
<dbReference type="InterPro" id="IPR036259">
    <property type="entry name" value="MFS_trans_sf"/>
</dbReference>
<dbReference type="Gramene" id="BGIOSGA006367-TA">
    <property type="protein sequence ID" value="BGIOSGA006367-PA"/>
    <property type="gene ID" value="BGIOSGA006367"/>
</dbReference>
<gene>
    <name evidence="2" type="ORF">OsI_07428</name>
</gene>
<dbReference type="AlphaFoldDB" id="B8AIP1"/>
<protein>
    <submittedName>
        <fullName evidence="2">Uncharacterized protein</fullName>
    </submittedName>
</protein>
<keyword evidence="1" id="KW-0812">Transmembrane</keyword>
<organism evidence="2 3">
    <name type="scientific">Oryza sativa subsp. indica</name>
    <name type="common">Rice</name>
    <dbReference type="NCBI Taxonomy" id="39946"/>
    <lineage>
        <taxon>Eukaryota</taxon>
        <taxon>Viridiplantae</taxon>
        <taxon>Streptophyta</taxon>
        <taxon>Embryophyta</taxon>
        <taxon>Tracheophyta</taxon>
        <taxon>Spermatophyta</taxon>
        <taxon>Magnoliopsida</taxon>
        <taxon>Liliopsida</taxon>
        <taxon>Poales</taxon>
        <taxon>Poaceae</taxon>
        <taxon>BOP clade</taxon>
        <taxon>Oryzoideae</taxon>
        <taxon>Oryzeae</taxon>
        <taxon>Oryzinae</taxon>
        <taxon>Oryza</taxon>
        <taxon>Oryza sativa</taxon>
    </lineage>
</organism>
<dbReference type="SUPFAM" id="SSF53756">
    <property type="entry name" value="UDP-Glycosyltransferase/glycogen phosphorylase"/>
    <property type="match status" value="1"/>
</dbReference>
<feature type="transmembrane region" description="Helical" evidence="1">
    <location>
        <begin position="45"/>
        <end position="61"/>
    </location>
</feature>
<accession>B8AIP1</accession>
<keyword evidence="1" id="KW-1133">Transmembrane helix</keyword>
<evidence type="ECO:0000313" key="2">
    <source>
        <dbReference type="EMBL" id="EEC73281.1"/>
    </source>
</evidence>
<dbReference type="Proteomes" id="UP000007015">
    <property type="component" value="Chromosome 2"/>
</dbReference>
<dbReference type="HOGENOM" id="CLU_1035825_0_0_1"/>
<keyword evidence="3" id="KW-1185">Reference proteome</keyword>
<evidence type="ECO:0000256" key="1">
    <source>
        <dbReference type="SAM" id="Phobius"/>
    </source>
</evidence>
<name>B8AIP1_ORYSI</name>
<sequence length="269" mass="29599">MAISSAATAAATKRRERTNMASAVAAHVLVFPAPGQGHINCMMHFATGLVGAGLYVTFLYTDHSLRRRGALVVPRPLSPPTWLRFMSIPDSLPDDHARAMGEWRHRGALGVAGDQWQPGERGFMRLGQGRLTAAAVSFSTPNNSELVAVVRMKRSSSWLTGLWKTPSTLVAAATLGWNARWCATKLRSVRMWRRSLQTTEGFHTPCECDMAFGADQFKRDGVVVINDANGGGVRRASRSSCFNWYHFSIYWGYVISTTLLSYVNENGTS</sequence>
<dbReference type="STRING" id="39946.B8AIP1"/>
<evidence type="ECO:0000313" key="3">
    <source>
        <dbReference type="Proteomes" id="UP000007015"/>
    </source>
</evidence>
<feature type="transmembrane region" description="Helical" evidence="1">
    <location>
        <begin position="244"/>
        <end position="263"/>
    </location>
</feature>
<proteinExistence type="predicted"/>
<dbReference type="EMBL" id="CM000127">
    <property type="protein sequence ID" value="EEC73281.1"/>
    <property type="molecule type" value="Genomic_DNA"/>
</dbReference>
<dbReference type="Gene3D" id="3.40.50.2000">
    <property type="entry name" value="Glycogen Phosphorylase B"/>
    <property type="match status" value="1"/>
</dbReference>
<reference evidence="2 3" key="1">
    <citation type="journal article" date="2005" name="PLoS Biol.">
        <title>The genomes of Oryza sativa: a history of duplications.</title>
        <authorList>
            <person name="Yu J."/>
            <person name="Wang J."/>
            <person name="Lin W."/>
            <person name="Li S."/>
            <person name="Li H."/>
            <person name="Zhou J."/>
            <person name="Ni P."/>
            <person name="Dong W."/>
            <person name="Hu S."/>
            <person name="Zeng C."/>
            <person name="Zhang J."/>
            <person name="Zhang Y."/>
            <person name="Li R."/>
            <person name="Xu Z."/>
            <person name="Li S."/>
            <person name="Li X."/>
            <person name="Zheng H."/>
            <person name="Cong L."/>
            <person name="Lin L."/>
            <person name="Yin J."/>
            <person name="Geng J."/>
            <person name="Li G."/>
            <person name="Shi J."/>
            <person name="Liu J."/>
            <person name="Lv H."/>
            <person name="Li J."/>
            <person name="Wang J."/>
            <person name="Deng Y."/>
            <person name="Ran L."/>
            <person name="Shi X."/>
            <person name="Wang X."/>
            <person name="Wu Q."/>
            <person name="Li C."/>
            <person name="Ren X."/>
            <person name="Wang J."/>
            <person name="Wang X."/>
            <person name="Li D."/>
            <person name="Liu D."/>
            <person name="Zhang X."/>
            <person name="Ji Z."/>
            <person name="Zhao W."/>
            <person name="Sun Y."/>
            <person name="Zhang Z."/>
            <person name="Bao J."/>
            <person name="Han Y."/>
            <person name="Dong L."/>
            <person name="Ji J."/>
            <person name="Chen P."/>
            <person name="Wu S."/>
            <person name="Liu J."/>
            <person name="Xiao Y."/>
            <person name="Bu D."/>
            <person name="Tan J."/>
            <person name="Yang L."/>
            <person name="Ye C."/>
            <person name="Zhang J."/>
            <person name="Xu J."/>
            <person name="Zhou Y."/>
            <person name="Yu Y."/>
            <person name="Zhang B."/>
            <person name="Zhuang S."/>
            <person name="Wei H."/>
            <person name="Liu B."/>
            <person name="Lei M."/>
            <person name="Yu H."/>
            <person name="Li Y."/>
            <person name="Xu H."/>
            <person name="Wei S."/>
            <person name="He X."/>
            <person name="Fang L."/>
            <person name="Zhang Z."/>
            <person name="Zhang Y."/>
            <person name="Huang X."/>
            <person name="Su Z."/>
            <person name="Tong W."/>
            <person name="Li J."/>
            <person name="Tong Z."/>
            <person name="Li S."/>
            <person name="Ye J."/>
            <person name="Wang L."/>
            <person name="Fang L."/>
            <person name="Lei T."/>
            <person name="Chen C."/>
            <person name="Chen H."/>
            <person name="Xu Z."/>
            <person name="Li H."/>
            <person name="Huang H."/>
            <person name="Zhang F."/>
            <person name="Xu H."/>
            <person name="Li N."/>
            <person name="Zhao C."/>
            <person name="Li S."/>
            <person name="Dong L."/>
            <person name="Huang Y."/>
            <person name="Li L."/>
            <person name="Xi Y."/>
            <person name="Qi Q."/>
            <person name="Li W."/>
            <person name="Zhang B."/>
            <person name="Hu W."/>
            <person name="Zhang Y."/>
            <person name="Tian X."/>
            <person name="Jiao Y."/>
            <person name="Liang X."/>
            <person name="Jin J."/>
            <person name="Gao L."/>
            <person name="Zheng W."/>
            <person name="Hao B."/>
            <person name="Liu S."/>
            <person name="Wang W."/>
            <person name="Yuan L."/>
            <person name="Cao M."/>
            <person name="McDermott J."/>
            <person name="Samudrala R."/>
            <person name="Wang J."/>
            <person name="Wong G.K."/>
            <person name="Yang H."/>
        </authorList>
    </citation>
    <scope>NUCLEOTIDE SEQUENCE [LARGE SCALE GENOMIC DNA]</scope>
    <source>
        <strain evidence="3">cv. 93-11</strain>
    </source>
</reference>